<proteinExistence type="predicted"/>
<dbReference type="Proteomes" id="UP000053593">
    <property type="component" value="Unassembled WGS sequence"/>
</dbReference>
<dbReference type="Gene3D" id="3.40.50.1820">
    <property type="entry name" value="alpha/beta hydrolase"/>
    <property type="match status" value="1"/>
</dbReference>
<dbReference type="HOGENOM" id="CLU_048444_1_0_1"/>
<protein>
    <recommendedName>
        <fullName evidence="3">Peptidase S9 prolyl oligopeptidase catalytic domain-containing protein</fullName>
    </recommendedName>
</protein>
<dbReference type="AlphaFoldDB" id="A0A0D0CI64"/>
<dbReference type="OrthoDB" id="2152248at2759"/>
<keyword evidence="2" id="KW-1185">Reference proteome</keyword>
<dbReference type="SUPFAM" id="SSF53474">
    <property type="entry name" value="alpha/beta-Hydrolases"/>
    <property type="match status" value="1"/>
</dbReference>
<dbReference type="InterPro" id="IPR029058">
    <property type="entry name" value="AB_hydrolase_fold"/>
</dbReference>
<gene>
    <name evidence="1" type="ORF">GYMLUDRAFT_242547</name>
</gene>
<evidence type="ECO:0008006" key="3">
    <source>
        <dbReference type="Google" id="ProtNLM"/>
    </source>
</evidence>
<accession>A0A0D0CI64</accession>
<evidence type="ECO:0000313" key="2">
    <source>
        <dbReference type="Proteomes" id="UP000053593"/>
    </source>
</evidence>
<sequence length="283" mass="31000">MAASFNKNLLNVGGLPVAVYSSTHSDTSKPVFILFFLHGRLGKADDLEPAIKTIYEDVGKGLDKELLIVTFDHRNHGHRLVNNKENQIWDEDESKSNPAHAVDMYTILEGSARDVSFLIDYLPAYLFPESERSISGWGLAGVSLGGHSTWTALAREPRIQVGIPIIGCPDYLTLMTARAAKYGISLESASKYLPESLLVLIREQAPPFTPYLVSDKSNPFYGKKILVLSGAADTLVPWEASKAFVDSLNVGPAGIKKVIVQPETGHAFTPEMVKEISQFLQSV</sequence>
<dbReference type="EMBL" id="KN834767">
    <property type="protein sequence ID" value="KIK62359.1"/>
    <property type="molecule type" value="Genomic_DNA"/>
</dbReference>
<evidence type="ECO:0000313" key="1">
    <source>
        <dbReference type="EMBL" id="KIK62359.1"/>
    </source>
</evidence>
<reference evidence="1 2" key="1">
    <citation type="submission" date="2014-04" db="EMBL/GenBank/DDBJ databases">
        <title>Evolutionary Origins and Diversification of the Mycorrhizal Mutualists.</title>
        <authorList>
            <consortium name="DOE Joint Genome Institute"/>
            <consortium name="Mycorrhizal Genomics Consortium"/>
            <person name="Kohler A."/>
            <person name="Kuo A."/>
            <person name="Nagy L.G."/>
            <person name="Floudas D."/>
            <person name="Copeland A."/>
            <person name="Barry K.W."/>
            <person name="Cichocki N."/>
            <person name="Veneault-Fourrey C."/>
            <person name="LaButti K."/>
            <person name="Lindquist E.A."/>
            <person name="Lipzen A."/>
            <person name="Lundell T."/>
            <person name="Morin E."/>
            <person name="Murat C."/>
            <person name="Riley R."/>
            <person name="Ohm R."/>
            <person name="Sun H."/>
            <person name="Tunlid A."/>
            <person name="Henrissat B."/>
            <person name="Grigoriev I.V."/>
            <person name="Hibbett D.S."/>
            <person name="Martin F."/>
        </authorList>
    </citation>
    <scope>NUCLEOTIDE SEQUENCE [LARGE SCALE GENOMIC DNA]</scope>
    <source>
        <strain evidence="1 2">FD-317 M1</strain>
    </source>
</reference>
<dbReference type="PANTHER" id="PTHR47381">
    <property type="entry name" value="ALPHA/BETA-HYDROLASES SUPERFAMILY PROTEIN"/>
    <property type="match status" value="1"/>
</dbReference>
<dbReference type="PANTHER" id="PTHR47381:SF3">
    <property type="entry name" value="ALPHA_BETA-HYDROLASES SUPERFAMILY PROTEIN"/>
    <property type="match status" value="1"/>
</dbReference>
<name>A0A0D0CI64_9AGAR</name>
<organism evidence="1 2">
    <name type="scientific">Collybiopsis luxurians FD-317 M1</name>
    <dbReference type="NCBI Taxonomy" id="944289"/>
    <lineage>
        <taxon>Eukaryota</taxon>
        <taxon>Fungi</taxon>
        <taxon>Dikarya</taxon>
        <taxon>Basidiomycota</taxon>
        <taxon>Agaricomycotina</taxon>
        <taxon>Agaricomycetes</taxon>
        <taxon>Agaricomycetidae</taxon>
        <taxon>Agaricales</taxon>
        <taxon>Marasmiineae</taxon>
        <taxon>Omphalotaceae</taxon>
        <taxon>Collybiopsis</taxon>
        <taxon>Collybiopsis luxurians</taxon>
    </lineage>
</organism>